<evidence type="ECO:0000313" key="2">
    <source>
        <dbReference type="Proteomes" id="UP000591131"/>
    </source>
</evidence>
<name>A0A7J6MMI5_PERCH</name>
<comment type="caution">
    <text evidence="1">The sequence shown here is derived from an EMBL/GenBank/DDBJ whole genome shotgun (WGS) entry which is preliminary data.</text>
</comment>
<dbReference type="OrthoDB" id="10361759at2759"/>
<reference evidence="1 2" key="1">
    <citation type="submission" date="2020-04" db="EMBL/GenBank/DDBJ databases">
        <title>Perkinsus chesapeaki whole genome sequence.</title>
        <authorList>
            <person name="Bogema D.R."/>
        </authorList>
    </citation>
    <scope>NUCLEOTIDE SEQUENCE [LARGE SCALE GENOMIC DNA]</scope>
    <source>
        <strain evidence="1">ATCC PRA-425</strain>
    </source>
</reference>
<protein>
    <submittedName>
        <fullName evidence="1">Uncharacterized protein</fullName>
    </submittedName>
</protein>
<sequence length="168" mass="19145">MSVPSGININNGKLISSIYIDGHRIYGNLRGSVEESVVDLTLMKAMKKAGGSPKDLRKLVRSRRRKTSLPHHITWNKGSFICRIMITISKGNKKAVYGSACRIVEDAMEERDLLLSSRDRGASFDKLIELSGVFKTWRNSRHLVKSYFIKWKSIVREKKEMGDEFDVI</sequence>
<evidence type="ECO:0000313" key="1">
    <source>
        <dbReference type="EMBL" id="KAF4672793.1"/>
    </source>
</evidence>
<keyword evidence="2" id="KW-1185">Reference proteome</keyword>
<dbReference type="Proteomes" id="UP000591131">
    <property type="component" value="Unassembled WGS sequence"/>
</dbReference>
<gene>
    <name evidence="1" type="ORF">FOL47_011372</name>
</gene>
<proteinExistence type="predicted"/>
<organism evidence="1 2">
    <name type="scientific">Perkinsus chesapeaki</name>
    <name type="common">Clam parasite</name>
    <name type="synonym">Perkinsus andrewsi</name>
    <dbReference type="NCBI Taxonomy" id="330153"/>
    <lineage>
        <taxon>Eukaryota</taxon>
        <taxon>Sar</taxon>
        <taxon>Alveolata</taxon>
        <taxon>Perkinsozoa</taxon>
        <taxon>Perkinsea</taxon>
        <taxon>Perkinsida</taxon>
        <taxon>Perkinsidae</taxon>
        <taxon>Perkinsus</taxon>
    </lineage>
</organism>
<accession>A0A7J6MMI5</accession>
<dbReference type="AlphaFoldDB" id="A0A7J6MMI5"/>
<dbReference type="EMBL" id="JAAPAO010000099">
    <property type="protein sequence ID" value="KAF4672793.1"/>
    <property type="molecule type" value="Genomic_DNA"/>
</dbReference>